<gene>
    <name evidence="1" type="ordered locus">Dda3937_04435</name>
</gene>
<evidence type="ECO:0000313" key="2">
    <source>
        <dbReference type="Proteomes" id="UP000006859"/>
    </source>
</evidence>
<dbReference type="EMBL" id="CP002038">
    <property type="protein sequence ID" value="ADM96421.1"/>
    <property type="molecule type" value="Genomic_DNA"/>
</dbReference>
<reference evidence="1 2" key="1">
    <citation type="journal article" date="2011" name="J. Bacteriol.">
        <title>Genome sequence of the plant-pathogenic bacterium Dickeya dadantii 3937.</title>
        <authorList>
            <person name="Glasner J.D."/>
            <person name="Yang C.H."/>
            <person name="Reverchon S."/>
            <person name="Hugouvieux-Cotte-Pattat N."/>
            <person name="Condemine G."/>
            <person name="Bohin J.P."/>
            <person name="Van Gijsegem F."/>
            <person name="Yang S."/>
            <person name="Franza T."/>
            <person name="Expert D."/>
            <person name="Plunkett G. III"/>
            <person name="San Francisco M.J."/>
            <person name="Charkowski A.O."/>
            <person name="Py B."/>
            <person name="Bell K."/>
            <person name="Rauscher L."/>
            <person name="Rodriguez-Palenzuela P."/>
            <person name="Toussaint A."/>
            <person name="Holeva M.C."/>
            <person name="He S.Y."/>
            <person name="Douet V."/>
            <person name="Boccara M."/>
            <person name="Blanco C."/>
            <person name="Toth I."/>
            <person name="Anderson B.D."/>
            <person name="Biehl B.S."/>
            <person name="Mau B."/>
            <person name="Flynn S.M."/>
            <person name="Barras F."/>
            <person name="Lindeberg M."/>
            <person name="Birch P.R."/>
            <person name="Tsuyumu S."/>
            <person name="Shi X."/>
            <person name="Hibbing M."/>
            <person name="Yap M.N."/>
            <person name="Carpentier M."/>
            <person name="Dassa E."/>
            <person name="Umehara M."/>
            <person name="Kim J.F."/>
            <person name="Rusch M."/>
            <person name="Soni P."/>
            <person name="Mayhew G.F."/>
            <person name="Fouts D.E."/>
            <person name="Gill S.R."/>
            <person name="Blattner F.R."/>
            <person name="Keen N.T."/>
            <person name="Perna N.T."/>
        </authorList>
    </citation>
    <scope>NUCLEOTIDE SEQUENCE [LARGE SCALE GENOMIC DNA]</scope>
    <source>
        <strain evidence="1 2">3937</strain>
    </source>
</reference>
<protein>
    <submittedName>
        <fullName evidence="1">Uncharacterized protein</fullName>
    </submittedName>
</protein>
<keyword evidence="2" id="KW-1185">Reference proteome</keyword>
<name>E0SGD5_DICD3</name>
<dbReference type="STRING" id="198628.Dda3937_04435"/>
<evidence type="ECO:0000313" key="1">
    <source>
        <dbReference type="EMBL" id="ADM96421.1"/>
    </source>
</evidence>
<proteinExistence type="predicted"/>
<dbReference type="Proteomes" id="UP000006859">
    <property type="component" value="Chromosome"/>
</dbReference>
<dbReference type="HOGENOM" id="CLU_1934673_0_0_6"/>
<organism evidence="1 2">
    <name type="scientific">Dickeya dadantii (strain 3937)</name>
    <name type="common">Erwinia chrysanthemi (strain 3937)</name>
    <dbReference type="NCBI Taxonomy" id="198628"/>
    <lineage>
        <taxon>Bacteria</taxon>
        <taxon>Pseudomonadati</taxon>
        <taxon>Pseudomonadota</taxon>
        <taxon>Gammaproteobacteria</taxon>
        <taxon>Enterobacterales</taxon>
        <taxon>Pectobacteriaceae</taxon>
        <taxon>Dickeya</taxon>
    </lineage>
</organism>
<dbReference type="KEGG" id="ddd:Dda3937_04435"/>
<dbReference type="AlphaFoldDB" id="E0SGD5"/>
<sequence length="130" mass="14357">MFTLRDNQRKSHDRADKFREKHVGADAGGRFVREWFLCRRVQFYRAIFHLSADCASSVGVLPASALHAPCHAKGHAAAGGRLFPVRSATLQRDCTRRVPANRLQFRAVNPVRGAGAMAGGEAADSQARQW</sequence>
<accession>E0SGD5</accession>